<evidence type="ECO:0000313" key="1">
    <source>
        <dbReference type="EMBL" id="TWU32214.1"/>
    </source>
</evidence>
<proteinExistence type="predicted"/>
<protein>
    <submittedName>
        <fullName evidence="1">Uncharacterized protein</fullName>
    </submittedName>
</protein>
<gene>
    <name evidence="1" type="ORF">Poly41_56990</name>
</gene>
<comment type="caution">
    <text evidence="1">The sequence shown here is derived from an EMBL/GenBank/DDBJ whole genome shotgun (WGS) entry which is preliminary data.</text>
</comment>
<name>A0A5C6D8U8_9BACT</name>
<organism evidence="1 2">
    <name type="scientific">Novipirellula artificiosorum</name>
    <dbReference type="NCBI Taxonomy" id="2528016"/>
    <lineage>
        <taxon>Bacteria</taxon>
        <taxon>Pseudomonadati</taxon>
        <taxon>Planctomycetota</taxon>
        <taxon>Planctomycetia</taxon>
        <taxon>Pirellulales</taxon>
        <taxon>Pirellulaceae</taxon>
        <taxon>Novipirellula</taxon>
    </lineage>
</organism>
<dbReference type="Proteomes" id="UP000319143">
    <property type="component" value="Unassembled WGS sequence"/>
</dbReference>
<dbReference type="AlphaFoldDB" id="A0A5C6D8U8"/>
<reference evidence="1 2" key="1">
    <citation type="submission" date="2019-02" db="EMBL/GenBank/DDBJ databases">
        <title>Deep-cultivation of Planctomycetes and their phenomic and genomic characterization uncovers novel biology.</title>
        <authorList>
            <person name="Wiegand S."/>
            <person name="Jogler M."/>
            <person name="Boedeker C."/>
            <person name="Pinto D."/>
            <person name="Vollmers J."/>
            <person name="Rivas-Marin E."/>
            <person name="Kohn T."/>
            <person name="Peeters S.H."/>
            <person name="Heuer A."/>
            <person name="Rast P."/>
            <person name="Oberbeckmann S."/>
            <person name="Bunk B."/>
            <person name="Jeske O."/>
            <person name="Meyerdierks A."/>
            <person name="Storesund J.E."/>
            <person name="Kallscheuer N."/>
            <person name="Luecker S."/>
            <person name="Lage O.M."/>
            <person name="Pohl T."/>
            <person name="Merkel B.J."/>
            <person name="Hornburger P."/>
            <person name="Mueller R.-W."/>
            <person name="Bruemmer F."/>
            <person name="Labrenz M."/>
            <person name="Spormann A.M."/>
            <person name="Op Den Camp H."/>
            <person name="Overmann J."/>
            <person name="Amann R."/>
            <person name="Jetten M.S.M."/>
            <person name="Mascher T."/>
            <person name="Medema M.H."/>
            <person name="Devos D.P."/>
            <person name="Kaster A.-K."/>
            <person name="Ovreas L."/>
            <person name="Rohde M."/>
            <person name="Galperin M.Y."/>
            <person name="Jogler C."/>
        </authorList>
    </citation>
    <scope>NUCLEOTIDE SEQUENCE [LARGE SCALE GENOMIC DNA]</scope>
    <source>
        <strain evidence="1 2">Poly41</strain>
    </source>
</reference>
<sequence length="64" mass="7231">MIFLLAVMLTSIRTFSQSRFRLESAGTGGMIGYRIDCRLTSPLRKSPFLVQFYWAVARSLPNAS</sequence>
<keyword evidence="2" id="KW-1185">Reference proteome</keyword>
<evidence type="ECO:0000313" key="2">
    <source>
        <dbReference type="Proteomes" id="UP000319143"/>
    </source>
</evidence>
<dbReference type="EMBL" id="SJPV01000013">
    <property type="protein sequence ID" value="TWU32214.1"/>
    <property type="molecule type" value="Genomic_DNA"/>
</dbReference>
<accession>A0A5C6D8U8</accession>